<accession>A0A2N7AU02</accession>
<organism evidence="1 2">
    <name type="scientific">Companilactobacillus nuruki</name>
    <dbReference type="NCBI Taxonomy" id="1993540"/>
    <lineage>
        <taxon>Bacteria</taxon>
        <taxon>Bacillati</taxon>
        <taxon>Bacillota</taxon>
        <taxon>Bacilli</taxon>
        <taxon>Lactobacillales</taxon>
        <taxon>Lactobacillaceae</taxon>
        <taxon>Companilactobacillus</taxon>
    </lineage>
</organism>
<dbReference type="OrthoDB" id="2299059at2"/>
<dbReference type="Proteomes" id="UP000235649">
    <property type="component" value="Unassembled WGS sequence"/>
</dbReference>
<name>A0A2N7AU02_9LACO</name>
<dbReference type="EMBL" id="NIPR01000022">
    <property type="protein sequence ID" value="PMD70270.1"/>
    <property type="molecule type" value="Genomic_DNA"/>
</dbReference>
<evidence type="ECO:0008006" key="3">
    <source>
        <dbReference type="Google" id="ProtNLM"/>
    </source>
</evidence>
<dbReference type="AlphaFoldDB" id="A0A2N7AU02"/>
<proteinExistence type="predicted"/>
<protein>
    <recommendedName>
        <fullName evidence="3">ArpU family transcriptional regulator</fullName>
    </recommendedName>
</protein>
<comment type="caution">
    <text evidence="1">The sequence shown here is derived from an EMBL/GenBank/DDBJ whole genome shotgun (WGS) entry which is preliminary data.</text>
</comment>
<gene>
    <name evidence="1" type="ORF">CBP76_07195</name>
</gene>
<dbReference type="NCBIfam" id="TIGR01637">
    <property type="entry name" value="phage_arpU"/>
    <property type="match status" value="1"/>
</dbReference>
<dbReference type="RefSeq" id="WP_102196258.1">
    <property type="nucleotide sequence ID" value="NZ_NIPR01000022.1"/>
</dbReference>
<evidence type="ECO:0000313" key="1">
    <source>
        <dbReference type="EMBL" id="PMD70270.1"/>
    </source>
</evidence>
<reference evidence="1 2" key="1">
    <citation type="submission" date="2017-05" db="EMBL/GenBank/DDBJ databases">
        <title>Lactobacillus nurukis nov., sp. nov., isolated from nuruk.</title>
        <authorList>
            <person name="Kim S.-J."/>
        </authorList>
    </citation>
    <scope>NUCLEOTIDE SEQUENCE [LARGE SCALE GENOMIC DNA]</scope>
    <source>
        <strain evidence="1 2">SYF10-1a</strain>
    </source>
</reference>
<dbReference type="InterPro" id="IPR006524">
    <property type="entry name" value="ArpU-like"/>
</dbReference>
<sequence>MGLLPRVDEKATQDNVKEYLKKDFPRLVVQAGYSMLEVQSPSFGGIGSKGNNVRNGIEDKIIDHFDARPIVNDTVRAINHCPEKYSLILRGLYIEDLKDWEIESKVSYGHTQYTTNKKIALLYFADAFQSIDDLHIYEEVSWKQYT</sequence>
<evidence type="ECO:0000313" key="2">
    <source>
        <dbReference type="Proteomes" id="UP000235649"/>
    </source>
</evidence>
<keyword evidence="2" id="KW-1185">Reference proteome</keyword>